<dbReference type="STRING" id="1758689.SGUI_1700"/>
<gene>
    <name evidence="2" type="ORF">SGUI_1700</name>
</gene>
<evidence type="ECO:0008006" key="4">
    <source>
        <dbReference type="Google" id="ProtNLM"/>
    </source>
</evidence>
<feature type="chain" id="PRO_5008527809" description="Secreted protein" evidence="1">
    <location>
        <begin position="34"/>
        <end position="322"/>
    </location>
</feature>
<dbReference type="KEGG" id="serj:SGUI_1700"/>
<evidence type="ECO:0000313" key="3">
    <source>
        <dbReference type="Proteomes" id="UP000092482"/>
    </source>
</evidence>
<reference evidence="2 3" key="1">
    <citation type="submission" date="2016-03" db="EMBL/GenBank/DDBJ databases">
        <title>Shallow-sea hydrothermal system.</title>
        <authorList>
            <person name="Tang K."/>
        </authorList>
    </citation>
    <scope>NUCLEOTIDE SEQUENCE [LARGE SCALE GENOMIC DNA]</scope>
    <source>
        <strain evidence="2 3">JLT9</strain>
    </source>
</reference>
<keyword evidence="1" id="KW-0732">Signal</keyword>
<dbReference type="EMBL" id="CP014989">
    <property type="protein sequence ID" value="ANS79096.1"/>
    <property type="molecule type" value="Genomic_DNA"/>
</dbReference>
<proteinExistence type="predicted"/>
<name>A0A1B1NCE8_9MICO</name>
<evidence type="ECO:0000313" key="2">
    <source>
        <dbReference type="EMBL" id="ANS79096.1"/>
    </source>
</evidence>
<accession>A0A1B1NCE8</accession>
<keyword evidence="3" id="KW-1185">Reference proteome</keyword>
<protein>
    <recommendedName>
        <fullName evidence="4">Secreted protein</fullName>
    </recommendedName>
</protein>
<organism evidence="2 3">
    <name type="scientific">Serinicoccus hydrothermalis</name>
    <dbReference type="NCBI Taxonomy" id="1758689"/>
    <lineage>
        <taxon>Bacteria</taxon>
        <taxon>Bacillati</taxon>
        <taxon>Actinomycetota</taxon>
        <taxon>Actinomycetes</taxon>
        <taxon>Micrococcales</taxon>
        <taxon>Ornithinimicrobiaceae</taxon>
        <taxon>Serinicoccus</taxon>
    </lineage>
</organism>
<feature type="signal peptide" evidence="1">
    <location>
        <begin position="1"/>
        <end position="33"/>
    </location>
</feature>
<dbReference type="RefSeq" id="WP_157621788.1">
    <property type="nucleotide sequence ID" value="NZ_CP014989.1"/>
</dbReference>
<dbReference type="OrthoDB" id="4859209at2"/>
<dbReference type="Proteomes" id="UP000092482">
    <property type="component" value="Chromosome"/>
</dbReference>
<evidence type="ECO:0000256" key="1">
    <source>
        <dbReference type="SAM" id="SignalP"/>
    </source>
</evidence>
<sequence>MARTMTGRVRAILAALLTVGLTLTLAPVQSAQAIDVPPRPGQPIQWPSENRTRIKTYQTGGGSACSLIASPNSVGGVCLSARAFDGPTIREVLKGDDLPDCWHQRLDADELENIGLDPLTDGTHYYWHRCLRGIDRKTYEIEPEGLFFAVGIWIYEPDDPELVELTPNQREFINRFVRNGNVPVPLMLSSPSPVPWVNDDVAFYNAGDDEIHVDLSIPGVEMRGRVTELLVYPEGRDGPAVKCPGSGKEVTTKDTPKTVPDACWHAFEQSSHTQPDDAYEGEIHAQWQIDARINGEWQPFHSFVKSSEGVIQVNEVQALVRP</sequence>
<dbReference type="AlphaFoldDB" id="A0A1B1NCE8"/>